<protein>
    <submittedName>
        <fullName evidence="2">Uncharacterized protein</fullName>
    </submittedName>
</protein>
<reference evidence="2" key="1">
    <citation type="journal article" date="2015" name="Nature">
        <title>Complex archaea that bridge the gap between prokaryotes and eukaryotes.</title>
        <authorList>
            <person name="Spang A."/>
            <person name="Saw J.H."/>
            <person name="Jorgensen S.L."/>
            <person name="Zaremba-Niedzwiedzka K."/>
            <person name="Martijn J."/>
            <person name="Lind A.E."/>
            <person name="van Eijk R."/>
            <person name="Schleper C."/>
            <person name="Guy L."/>
            <person name="Ettema T.J."/>
        </authorList>
    </citation>
    <scope>NUCLEOTIDE SEQUENCE</scope>
</reference>
<comment type="caution">
    <text evidence="2">The sequence shown here is derived from an EMBL/GenBank/DDBJ whole genome shotgun (WGS) entry which is preliminary data.</text>
</comment>
<name>A0A0F9V326_9ZZZZ</name>
<evidence type="ECO:0000313" key="2">
    <source>
        <dbReference type="EMBL" id="KKN98369.1"/>
    </source>
</evidence>
<dbReference type="EMBL" id="LAZR01000052">
    <property type="protein sequence ID" value="KKN98369.1"/>
    <property type="molecule type" value="Genomic_DNA"/>
</dbReference>
<keyword evidence="1" id="KW-0472">Membrane</keyword>
<keyword evidence="1" id="KW-1133">Transmembrane helix</keyword>
<organism evidence="2">
    <name type="scientific">marine sediment metagenome</name>
    <dbReference type="NCBI Taxonomy" id="412755"/>
    <lineage>
        <taxon>unclassified sequences</taxon>
        <taxon>metagenomes</taxon>
        <taxon>ecological metagenomes</taxon>
    </lineage>
</organism>
<gene>
    <name evidence="2" type="ORF">LCGC14_0149030</name>
</gene>
<accession>A0A0F9V326</accession>
<dbReference type="AlphaFoldDB" id="A0A0F9V326"/>
<feature type="transmembrane region" description="Helical" evidence="1">
    <location>
        <begin position="73"/>
        <end position="92"/>
    </location>
</feature>
<keyword evidence="1" id="KW-0812">Transmembrane</keyword>
<evidence type="ECO:0000256" key="1">
    <source>
        <dbReference type="SAM" id="Phobius"/>
    </source>
</evidence>
<sequence length="168" mass="19262">MNKNNKNPFKIPEGYFDSFEDKLMDKLSKTESAIPKDNAFKIPDNYFESFNDALKVKQNTEAKVIPLFSNKKIFAVAASIAAIAIIALNYNWKNTEEISFNDLANTDIETYFENNDFDLSSYEIAEVLPVTYTEFSDFLSSPIESDNLLDYLNENVSDFDELNIEDNE</sequence>
<proteinExistence type="predicted"/>